<dbReference type="InterPro" id="IPR054058">
    <property type="entry name" value="HTH_67"/>
</dbReference>
<keyword evidence="2" id="KW-1185">Reference proteome</keyword>
<gene>
    <name evidence="1" type="ORF">Amac_064010</name>
</gene>
<protein>
    <recommendedName>
        <fullName evidence="3">SalK</fullName>
    </recommendedName>
</protein>
<dbReference type="Proteomes" id="UP000331127">
    <property type="component" value="Unassembled WGS sequence"/>
</dbReference>
<evidence type="ECO:0000313" key="2">
    <source>
        <dbReference type="Proteomes" id="UP000331127"/>
    </source>
</evidence>
<dbReference type="EMBL" id="BLAE01000039">
    <property type="protein sequence ID" value="GES12804.1"/>
    <property type="molecule type" value="Genomic_DNA"/>
</dbReference>
<evidence type="ECO:0000313" key="1">
    <source>
        <dbReference type="EMBL" id="GES12804.1"/>
    </source>
</evidence>
<dbReference type="NCBIfam" id="NF047719">
    <property type="entry name" value="SCO6745_fam_HTH"/>
    <property type="match status" value="1"/>
</dbReference>
<organism evidence="1 2">
    <name type="scientific">Acrocarpospora macrocephala</name>
    <dbReference type="NCBI Taxonomy" id="150177"/>
    <lineage>
        <taxon>Bacteria</taxon>
        <taxon>Bacillati</taxon>
        <taxon>Actinomycetota</taxon>
        <taxon>Actinomycetes</taxon>
        <taxon>Streptosporangiales</taxon>
        <taxon>Streptosporangiaceae</taxon>
        <taxon>Acrocarpospora</taxon>
    </lineage>
</organism>
<accession>A0A5M3WV85</accession>
<dbReference type="AlphaFoldDB" id="A0A5M3WV85"/>
<dbReference type="Pfam" id="PF21863">
    <property type="entry name" value="HTH_67"/>
    <property type="match status" value="1"/>
</dbReference>
<comment type="caution">
    <text evidence="1">The sequence shown here is derived from an EMBL/GenBank/DDBJ whole genome shotgun (WGS) entry which is preliminary data.</text>
</comment>
<name>A0A5M3WV85_9ACTN</name>
<reference evidence="1 2" key="1">
    <citation type="submission" date="2019-10" db="EMBL/GenBank/DDBJ databases">
        <title>Whole genome shotgun sequence of Acrocarpospora macrocephala NBRC 16266.</title>
        <authorList>
            <person name="Ichikawa N."/>
            <person name="Kimura A."/>
            <person name="Kitahashi Y."/>
            <person name="Komaki H."/>
            <person name="Oguchi A."/>
        </authorList>
    </citation>
    <scope>NUCLEOTIDE SEQUENCE [LARGE SCALE GENOMIC DNA]</scope>
    <source>
        <strain evidence="1 2">NBRC 16266</strain>
    </source>
</reference>
<proteinExistence type="predicted"/>
<evidence type="ECO:0008006" key="3">
    <source>
        <dbReference type="Google" id="ProtNLM"/>
    </source>
</evidence>
<sequence>MVYFVPEAVERYRALGVADPQVGYFASRVAAMGAVPAEVVIATFFNFCPDLVRRGIPGVWEVVAPGELVEARLEAAGAALRRVGFHEFPELAETVRLASRAAEEACAHVRGRALFGAHAALPWPEDPLSRLWHAQTLLREYRGDGHIAVLVSEGLSGLEALILYAASTPKMVPLLKGTRGWSDEDWAAGEEDLRAKGLLGEGLTLTERGQVFRQGIEDRTDVLAFPAYAVLDDEECERLAELARVFGRAVVGAGLLNIG</sequence>